<dbReference type="PANTHER" id="PTHR31992:SF316">
    <property type="entry name" value="DOF ZINC FINGER PROTEIN DOF1.2"/>
    <property type="match status" value="1"/>
</dbReference>
<dbReference type="PROSITE" id="PS01361">
    <property type="entry name" value="ZF_DOF_1"/>
    <property type="match status" value="1"/>
</dbReference>
<keyword evidence="3 9" id="KW-0862">Zinc</keyword>
<keyword evidence="4 9" id="KW-0805">Transcription regulation</keyword>
<evidence type="ECO:0000256" key="1">
    <source>
        <dbReference type="ARBA" id="ARBA00022723"/>
    </source>
</evidence>
<evidence type="ECO:0000256" key="3">
    <source>
        <dbReference type="ARBA" id="ARBA00022833"/>
    </source>
</evidence>
<reference evidence="12" key="1">
    <citation type="submission" date="2020-07" db="EMBL/GenBank/DDBJ databases">
        <title>Genome sequence and genetic diversity analysis of an under-domesticated orphan crop, white fonio (Digitaria exilis).</title>
        <authorList>
            <person name="Bennetzen J.L."/>
            <person name="Chen S."/>
            <person name="Ma X."/>
            <person name="Wang X."/>
            <person name="Yssel A.E.J."/>
            <person name="Chaluvadi S.R."/>
            <person name="Johnson M."/>
            <person name="Gangashetty P."/>
            <person name="Hamidou F."/>
            <person name="Sanogo M.D."/>
            <person name="Zwaenepoel A."/>
            <person name="Wallace J."/>
            <person name="Van De Peer Y."/>
            <person name="Van Deynze A."/>
        </authorList>
    </citation>
    <scope>NUCLEOTIDE SEQUENCE</scope>
    <source>
        <tissue evidence="12">Leaves</tissue>
    </source>
</reference>
<organism evidence="12 13">
    <name type="scientific">Digitaria exilis</name>
    <dbReference type="NCBI Taxonomy" id="1010633"/>
    <lineage>
        <taxon>Eukaryota</taxon>
        <taxon>Viridiplantae</taxon>
        <taxon>Streptophyta</taxon>
        <taxon>Embryophyta</taxon>
        <taxon>Tracheophyta</taxon>
        <taxon>Spermatophyta</taxon>
        <taxon>Magnoliopsida</taxon>
        <taxon>Liliopsida</taxon>
        <taxon>Poales</taxon>
        <taxon>Poaceae</taxon>
        <taxon>PACMAD clade</taxon>
        <taxon>Panicoideae</taxon>
        <taxon>Panicodae</taxon>
        <taxon>Paniceae</taxon>
        <taxon>Anthephorinae</taxon>
        <taxon>Digitaria</taxon>
    </lineage>
</organism>
<keyword evidence="13" id="KW-1185">Reference proteome</keyword>
<evidence type="ECO:0000256" key="8">
    <source>
        <dbReference type="PROSITE-ProRule" id="PRU00071"/>
    </source>
</evidence>
<evidence type="ECO:0000256" key="9">
    <source>
        <dbReference type="RuleBase" id="RU369094"/>
    </source>
</evidence>
<evidence type="ECO:0000259" key="11">
    <source>
        <dbReference type="PROSITE" id="PS50884"/>
    </source>
</evidence>
<comment type="subcellular location">
    <subcellularLocation>
        <location evidence="8 9">Nucleus</location>
    </subcellularLocation>
</comment>
<dbReference type="GO" id="GO:0008270">
    <property type="term" value="F:zinc ion binding"/>
    <property type="evidence" value="ECO:0007669"/>
    <property type="project" value="UniProtKB-KW"/>
</dbReference>
<proteinExistence type="predicted"/>
<name>A0A835KH36_9POAL</name>
<comment type="function">
    <text evidence="9">Transcription factor that binds specifically to a 5'-AA[AG]G-3' consensus core sequence.</text>
</comment>
<feature type="compositionally biased region" description="Polar residues" evidence="10">
    <location>
        <begin position="1"/>
        <end position="23"/>
    </location>
</feature>
<keyword evidence="2 8" id="KW-0863">Zinc-finger</keyword>
<dbReference type="Pfam" id="PF02701">
    <property type="entry name" value="Zn_ribbon_Dof"/>
    <property type="match status" value="1"/>
</dbReference>
<dbReference type="InterPro" id="IPR045174">
    <property type="entry name" value="Dof"/>
</dbReference>
<evidence type="ECO:0000313" key="13">
    <source>
        <dbReference type="Proteomes" id="UP000636709"/>
    </source>
</evidence>
<keyword evidence="1 9" id="KW-0479">Metal-binding</keyword>
<feature type="domain" description="Dof-type" evidence="11">
    <location>
        <begin position="44"/>
        <end position="98"/>
    </location>
</feature>
<dbReference type="GO" id="GO:0003700">
    <property type="term" value="F:DNA-binding transcription factor activity"/>
    <property type="evidence" value="ECO:0007669"/>
    <property type="project" value="UniProtKB-UniRule"/>
</dbReference>
<evidence type="ECO:0000256" key="7">
    <source>
        <dbReference type="ARBA" id="ARBA00023242"/>
    </source>
</evidence>
<feature type="compositionally biased region" description="Basic and acidic residues" evidence="10">
    <location>
        <begin position="32"/>
        <end position="42"/>
    </location>
</feature>
<dbReference type="GO" id="GO:0003677">
    <property type="term" value="F:DNA binding"/>
    <property type="evidence" value="ECO:0007669"/>
    <property type="project" value="UniProtKB-UniRule"/>
</dbReference>
<dbReference type="PROSITE" id="PS50884">
    <property type="entry name" value="ZF_DOF_2"/>
    <property type="match status" value="1"/>
</dbReference>
<evidence type="ECO:0000256" key="4">
    <source>
        <dbReference type="ARBA" id="ARBA00023015"/>
    </source>
</evidence>
<dbReference type="InterPro" id="IPR003851">
    <property type="entry name" value="Znf_Dof"/>
</dbReference>
<dbReference type="GO" id="GO:0005634">
    <property type="term" value="C:nucleus"/>
    <property type="evidence" value="ECO:0007669"/>
    <property type="project" value="UniProtKB-SubCell"/>
</dbReference>
<evidence type="ECO:0000256" key="2">
    <source>
        <dbReference type="ARBA" id="ARBA00022771"/>
    </source>
</evidence>
<gene>
    <name evidence="12" type="ORF">HU200_016914</name>
</gene>
<dbReference type="Proteomes" id="UP000636709">
    <property type="component" value="Unassembled WGS sequence"/>
</dbReference>
<sequence>MMASQTNEEVVAASNTKAKQARQQVAAPSVAGERKPRPKLDRALSCPRCDSTNTKFCYYNNYSVTQPRYYCKACHRYWTQGGILRNVPVGGGSRKNNKQQRAFAAAAALGSAPASASSSSSGGSKKINTTMPQLMKMPTSAMATTDFPNVLPTLMSSTRSGLELPNSGSDHQHQVSLPFAPLSLPSNPPGNNLLMDAMRGGFLGDSGSSSRGMMPLPFLPPPSFGFGVMQVHGHGVLMGGSSSTDQQQNLVGPLLQGQGVQQVRPPMAAAAGGGVPWVPTARGVAQHGHQHQVGDAGGDGGSNNHHNGRGFCVDWQVGGGGGGSLI</sequence>
<dbReference type="OrthoDB" id="755575at2759"/>
<keyword evidence="7 8" id="KW-0539">Nucleus</keyword>
<feature type="region of interest" description="Disordered" evidence="10">
    <location>
        <begin position="1"/>
        <end position="42"/>
    </location>
</feature>
<dbReference type="AlphaFoldDB" id="A0A835KH36"/>
<evidence type="ECO:0000256" key="10">
    <source>
        <dbReference type="SAM" id="MobiDB-lite"/>
    </source>
</evidence>
<evidence type="ECO:0000313" key="12">
    <source>
        <dbReference type="EMBL" id="KAF8731034.1"/>
    </source>
</evidence>
<dbReference type="EMBL" id="JACEFO010001613">
    <property type="protein sequence ID" value="KAF8731034.1"/>
    <property type="molecule type" value="Genomic_DNA"/>
</dbReference>
<comment type="caution">
    <text evidence="12">The sequence shown here is derived from an EMBL/GenBank/DDBJ whole genome shotgun (WGS) entry which is preliminary data.</text>
</comment>
<evidence type="ECO:0000256" key="6">
    <source>
        <dbReference type="ARBA" id="ARBA00023163"/>
    </source>
</evidence>
<evidence type="ECO:0000256" key="5">
    <source>
        <dbReference type="ARBA" id="ARBA00023125"/>
    </source>
</evidence>
<accession>A0A835KH36</accession>
<keyword evidence="5 8" id="KW-0238">DNA-binding</keyword>
<dbReference type="PANTHER" id="PTHR31992">
    <property type="entry name" value="DOF ZINC FINGER PROTEIN DOF1.4-RELATED"/>
    <property type="match status" value="1"/>
</dbReference>
<protein>
    <recommendedName>
        <fullName evidence="9">Dof zinc finger protein</fullName>
    </recommendedName>
</protein>
<keyword evidence="6 9" id="KW-0804">Transcription</keyword>